<comment type="caution">
    <text evidence="6">The sequence shown here is derived from an EMBL/GenBank/DDBJ whole genome shotgun (WGS) entry which is preliminary data.</text>
</comment>
<feature type="domain" description="FAD/NAD(P)-binding" evidence="5">
    <location>
        <begin position="13"/>
        <end position="280"/>
    </location>
</feature>
<dbReference type="AlphaFoldDB" id="A0A8J3YFT9"/>
<evidence type="ECO:0000256" key="2">
    <source>
        <dbReference type="ARBA" id="ARBA00023002"/>
    </source>
</evidence>
<accession>A0A8J3YFT9</accession>
<reference evidence="6" key="1">
    <citation type="submission" date="2021-01" db="EMBL/GenBank/DDBJ databases">
        <title>Whole genome shotgun sequence of Virgisporangium aliadipatigenens NBRC 105644.</title>
        <authorList>
            <person name="Komaki H."/>
            <person name="Tamura T."/>
        </authorList>
    </citation>
    <scope>NUCLEOTIDE SEQUENCE</scope>
    <source>
        <strain evidence="6">NBRC 105644</strain>
    </source>
</reference>
<keyword evidence="2" id="KW-0560">Oxidoreductase</keyword>
<dbReference type="InterPro" id="IPR036188">
    <property type="entry name" value="FAD/NAD-bd_sf"/>
</dbReference>
<dbReference type="Proteomes" id="UP000619260">
    <property type="component" value="Unassembled WGS sequence"/>
</dbReference>
<sequence length="309" mass="32344">MTDSRTSEAPAAYDVAIVGMGAAGLAAAAVLGRSGRSVAVVGTRDRGNAGATEVHNLPYAEGIAPEDLYGRMERELDRYGTSVFPETVEKLSAPADGAGPVTVETGSRVLVASRLLLANGVENVPPPWVPQDTWGTTVFDCPFCHAYEHRGEDFAVVGPRQMTVQVALLCVAHARSLVVVVADAEAVGSSAAERVRELGGEVLHGEIVAAERHPSGQLTLVTSGGRDLAVGAVLVSGATRMRRQFVDQLDVRVNRFGIPELDADGKSSNPLVWIAGTAAAPNYVLVEAMGSGIRSAMALHKDLAFEGLH</sequence>
<organism evidence="6 7">
    <name type="scientific">Virgisporangium aliadipatigenens</name>
    <dbReference type="NCBI Taxonomy" id="741659"/>
    <lineage>
        <taxon>Bacteria</taxon>
        <taxon>Bacillati</taxon>
        <taxon>Actinomycetota</taxon>
        <taxon>Actinomycetes</taxon>
        <taxon>Micromonosporales</taxon>
        <taxon>Micromonosporaceae</taxon>
        <taxon>Virgisporangium</taxon>
    </lineage>
</organism>
<keyword evidence="4" id="KW-0812">Transmembrane</keyword>
<dbReference type="SUPFAM" id="SSF51905">
    <property type="entry name" value="FAD/NAD(P)-binding domain"/>
    <property type="match status" value="1"/>
</dbReference>
<dbReference type="Pfam" id="PF07992">
    <property type="entry name" value="Pyr_redox_2"/>
    <property type="match status" value="1"/>
</dbReference>
<dbReference type="PANTHER" id="PTHR48105">
    <property type="entry name" value="THIOREDOXIN REDUCTASE 1-RELATED-RELATED"/>
    <property type="match status" value="1"/>
</dbReference>
<dbReference type="RefSeq" id="WP_203897800.1">
    <property type="nucleotide sequence ID" value="NZ_BOPF01000003.1"/>
</dbReference>
<evidence type="ECO:0000313" key="7">
    <source>
        <dbReference type="Proteomes" id="UP000619260"/>
    </source>
</evidence>
<feature type="transmembrane region" description="Helical" evidence="4">
    <location>
        <begin position="12"/>
        <end position="31"/>
    </location>
</feature>
<evidence type="ECO:0000256" key="1">
    <source>
        <dbReference type="ARBA" id="ARBA00022630"/>
    </source>
</evidence>
<evidence type="ECO:0000256" key="3">
    <source>
        <dbReference type="ARBA" id="ARBA00048132"/>
    </source>
</evidence>
<dbReference type="EMBL" id="BOPF01000003">
    <property type="protein sequence ID" value="GIJ44236.1"/>
    <property type="molecule type" value="Genomic_DNA"/>
</dbReference>
<keyword evidence="4" id="KW-0472">Membrane</keyword>
<proteinExistence type="predicted"/>
<evidence type="ECO:0000256" key="4">
    <source>
        <dbReference type="SAM" id="Phobius"/>
    </source>
</evidence>
<dbReference type="GO" id="GO:0004791">
    <property type="term" value="F:thioredoxin-disulfide reductase (NADPH) activity"/>
    <property type="evidence" value="ECO:0007669"/>
    <property type="project" value="UniProtKB-EC"/>
</dbReference>
<protein>
    <submittedName>
        <fullName evidence="6">Thioredoxin reductase</fullName>
    </submittedName>
</protein>
<dbReference type="InterPro" id="IPR050097">
    <property type="entry name" value="Ferredoxin-NADP_redctase_2"/>
</dbReference>
<keyword evidence="7" id="KW-1185">Reference proteome</keyword>
<evidence type="ECO:0000313" key="6">
    <source>
        <dbReference type="EMBL" id="GIJ44236.1"/>
    </source>
</evidence>
<dbReference type="InterPro" id="IPR023753">
    <property type="entry name" value="FAD/NAD-binding_dom"/>
</dbReference>
<name>A0A8J3YFT9_9ACTN</name>
<gene>
    <name evidence="6" type="primary">trxB_1</name>
    <name evidence="6" type="ORF">Val02_11220</name>
</gene>
<dbReference type="PRINTS" id="PR00469">
    <property type="entry name" value="PNDRDTASEII"/>
</dbReference>
<comment type="catalytic activity">
    <reaction evidence="3">
        <text>[thioredoxin]-dithiol + NADP(+) = [thioredoxin]-disulfide + NADPH + H(+)</text>
        <dbReference type="Rhea" id="RHEA:20345"/>
        <dbReference type="Rhea" id="RHEA-COMP:10698"/>
        <dbReference type="Rhea" id="RHEA-COMP:10700"/>
        <dbReference type="ChEBI" id="CHEBI:15378"/>
        <dbReference type="ChEBI" id="CHEBI:29950"/>
        <dbReference type="ChEBI" id="CHEBI:50058"/>
        <dbReference type="ChEBI" id="CHEBI:57783"/>
        <dbReference type="ChEBI" id="CHEBI:58349"/>
        <dbReference type="EC" id="1.8.1.9"/>
    </reaction>
</comment>
<keyword evidence="1" id="KW-0285">Flavoprotein</keyword>
<evidence type="ECO:0000259" key="5">
    <source>
        <dbReference type="Pfam" id="PF07992"/>
    </source>
</evidence>
<keyword evidence="4" id="KW-1133">Transmembrane helix</keyword>
<dbReference type="Gene3D" id="3.50.50.60">
    <property type="entry name" value="FAD/NAD(P)-binding domain"/>
    <property type="match status" value="2"/>
</dbReference>